<evidence type="ECO:0000259" key="7">
    <source>
        <dbReference type="Pfam" id="PF16113"/>
    </source>
</evidence>
<dbReference type="CDD" id="cd06558">
    <property type="entry name" value="crotonase-like"/>
    <property type="match status" value="1"/>
</dbReference>
<dbReference type="InterPro" id="IPR045002">
    <property type="entry name" value="Ech1-like"/>
</dbReference>
<dbReference type="Pfam" id="PF16113">
    <property type="entry name" value="ECH_2"/>
    <property type="match status" value="1"/>
</dbReference>
<organism evidence="8 9">
    <name type="scientific">Cupriavidus pinatubonensis</name>
    <dbReference type="NCBI Taxonomy" id="248026"/>
    <lineage>
        <taxon>Bacteria</taxon>
        <taxon>Pseudomonadati</taxon>
        <taxon>Pseudomonadota</taxon>
        <taxon>Betaproteobacteria</taxon>
        <taxon>Burkholderiales</taxon>
        <taxon>Burkholderiaceae</taxon>
        <taxon>Cupriavidus</taxon>
    </lineage>
</organism>
<reference evidence="8 9" key="1">
    <citation type="submission" date="2021-08" db="EMBL/GenBank/DDBJ databases">
        <authorList>
            <person name="Peeters C."/>
        </authorList>
    </citation>
    <scope>NUCLEOTIDE SEQUENCE [LARGE SCALE GENOMIC DNA]</scope>
    <source>
        <strain evidence="8 9">LMG 23994</strain>
    </source>
</reference>
<gene>
    <name evidence="8" type="primary">echA8_1</name>
    <name evidence="8" type="ORF">LMG23994_01925</name>
</gene>
<comment type="caution">
    <text evidence="8">The sequence shown here is derived from an EMBL/GenBank/DDBJ whole genome shotgun (WGS) entry which is preliminary data.</text>
</comment>
<dbReference type="PANTHER" id="PTHR43149:SF1">
    <property type="entry name" value="DELTA(3,5)-DELTA(2,4)-DIENOYL-COA ISOMERASE, MITOCHONDRIAL"/>
    <property type="match status" value="1"/>
</dbReference>
<protein>
    <submittedName>
        <fullName evidence="8">Enoyl-CoA hydratase echA8</fullName>
        <ecNumber evidence="8">4.2.1.17</ecNumber>
    </submittedName>
</protein>
<dbReference type="NCBIfam" id="NF005699">
    <property type="entry name" value="PRK07509.1"/>
    <property type="match status" value="1"/>
</dbReference>
<keyword evidence="9" id="KW-1185">Reference proteome</keyword>
<dbReference type="Gene3D" id="3.90.226.10">
    <property type="entry name" value="2-enoyl-CoA Hydratase, Chain A, domain 1"/>
    <property type="match status" value="1"/>
</dbReference>
<evidence type="ECO:0000256" key="4">
    <source>
        <dbReference type="ARBA" id="ARBA00023098"/>
    </source>
</evidence>
<dbReference type="SUPFAM" id="SSF52096">
    <property type="entry name" value="ClpP/crotonase"/>
    <property type="match status" value="1"/>
</dbReference>
<proteinExistence type="inferred from homology"/>
<accession>A0ABM8WSR8</accession>
<evidence type="ECO:0000256" key="1">
    <source>
        <dbReference type="ARBA" id="ARBA00005005"/>
    </source>
</evidence>
<evidence type="ECO:0000313" key="9">
    <source>
        <dbReference type="Proteomes" id="UP000701702"/>
    </source>
</evidence>
<dbReference type="GO" id="GO:0004300">
    <property type="term" value="F:enoyl-CoA hydratase activity"/>
    <property type="evidence" value="ECO:0007669"/>
    <property type="project" value="UniProtKB-EC"/>
</dbReference>
<comment type="pathway">
    <text evidence="1">Lipid metabolism; fatty acid beta-oxidation.</text>
</comment>
<evidence type="ECO:0000313" key="8">
    <source>
        <dbReference type="EMBL" id="CAG9170506.1"/>
    </source>
</evidence>
<dbReference type="InterPro" id="IPR045004">
    <property type="entry name" value="ECH_dom"/>
</dbReference>
<feature type="domain" description="Enoyl-CoA hydratase/isomerase" evidence="7">
    <location>
        <begin position="20"/>
        <end position="229"/>
    </location>
</feature>
<evidence type="ECO:0000256" key="5">
    <source>
        <dbReference type="ARBA" id="ARBA00023235"/>
    </source>
</evidence>
<comment type="similarity">
    <text evidence="2">Belongs to the enoyl-CoA hydratase/isomerase family.</text>
</comment>
<dbReference type="EMBL" id="CAJZAF010000008">
    <property type="protein sequence ID" value="CAG9170506.1"/>
    <property type="molecule type" value="Genomic_DNA"/>
</dbReference>
<dbReference type="EC" id="4.2.1.17" evidence="8"/>
<feature type="compositionally biased region" description="Basic and acidic residues" evidence="6">
    <location>
        <begin position="259"/>
        <end position="271"/>
    </location>
</feature>
<dbReference type="RefSeq" id="WP_224001650.1">
    <property type="nucleotide sequence ID" value="NZ_CAJZAF010000008.1"/>
</dbReference>
<dbReference type="Gene3D" id="1.10.12.10">
    <property type="entry name" value="Lyase 2-enoyl-coa Hydratase, Chain A, domain 2"/>
    <property type="match status" value="1"/>
</dbReference>
<keyword evidence="5" id="KW-0413">Isomerase</keyword>
<sequence>MSASSTDRIIVTIEDGVADVRLNRADKMNALDPAMFDALIVTGEQLNQTPDLRAVVLSGEGRAFCAGLDMESMAGMLGGGASGDPGIRPGRLAARVHGISNRPQYACMVWRELPVPVFAAVHGVAFGGGLQVALGADVRFVTADTKLSVMEIKWGLVPDMAGMVLTRGLVRPDLLRELIYTGRIVTGAEACELGLATRVVDDPRAAALDAARQVAQKNPHAIRAAKRLMEVVEGGDNAAILMAESVEQDKLVGSPNQREAVRANLEKRAPRFEPAQS</sequence>
<dbReference type="Proteomes" id="UP000701702">
    <property type="component" value="Unassembled WGS sequence"/>
</dbReference>
<evidence type="ECO:0000256" key="2">
    <source>
        <dbReference type="ARBA" id="ARBA00005254"/>
    </source>
</evidence>
<dbReference type="InterPro" id="IPR014748">
    <property type="entry name" value="Enoyl-CoA_hydra_C"/>
</dbReference>
<keyword evidence="3" id="KW-0276">Fatty acid metabolism</keyword>
<keyword evidence="4" id="KW-0443">Lipid metabolism</keyword>
<dbReference type="PANTHER" id="PTHR43149">
    <property type="entry name" value="ENOYL-COA HYDRATASE"/>
    <property type="match status" value="1"/>
</dbReference>
<name>A0ABM8WSR8_9BURK</name>
<feature type="region of interest" description="Disordered" evidence="6">
    <location>
        <begin position="251"/>
        <end position="277"/>
    </location>
</feature>
<evidence type="ECO:0000256" key="3">
    <source>
        <dbReference type="ARBA" id="ARBA00022832"/>
    </source>
</evidence>
<dbReference type="InterPro" id="IPR029045">
    <property type="entry name" value="ClpP/crotonase-like_dom_sf"/>
</dbReference>
<evidence type="ECO:0000256" key="6">
    <source>
        <dbReference type="SAM" id="MobiDB-lite"/>
    </source>
</evidence>
<keyword evidence="8" id="KW-0456">Lyase</keyword>